<dbReference type="InterPro" id="IPR001452">
    <property type="entry name" value="SH3_domain"/>
</dbReference>
<evidence type="ECO:0000256" key="4">
    <source>
        <dbReference type="SAM" id="MobiDB-lite"/>
    </source>
</evidence>
<protein>
    <recommendedName>
        <fullName evidence="5">SH3 domain-containing protein</fullName>
    </recommendedName>
</protein>
<evidence type="ECO:0000256" key="1">
    <source>
        <dbReference type="ARBA" id="ARBA00022443"/>
    </source>
</evidence>
<sequence length="905" mass="105592">MSLPPLPFKVKTTVSWAGEEDGDLGFIENEIIEVFSIVDESWWSGRLRRNNAEGIFPKDYVEIIEDYRISHSTSTVNLKSTPQNKQEYRKSTTNIPAAYYLKNKKVNPLNNPNSSFDLEQDTSFDYDDRMNKSFQYQQRKTQPTRMKLTYQQQEGLLREREKEIEYFKAMQQKQNYHVKPIDEKKLHQINSQQNIPKAYNIENKTLESFPVKKTKTEQDILSEYEEIAKKRAQLEDELNKLKKLENRKSKSKESFSIDSYQSKYDSRDNLSKKISKSYITDEDESPDYDVESDDSIPPPPPPKHSTPRKQCENDEAYLRIYQQQEELKNSIKSLQSDVLNLSEISATSAGSFIRHKYDKGLQESQSRVQELTLEEEPKFDILNSVFEDKKSNQGFFKKLLRKNQEELNPIERRFQKQDEIDWATYKSDINRMNSLTSQDKHGRTKRVVREEGNLIVKPLDFISEINTNETFQNEQEELDLNEIAYSKCEAFVSNYDVSHDLNDFISDVSIKFYESPINKIRCIILHLSKFNIIEENSKISQIKPKLLDVQLKGEASIFQLNYIFKKMLDALRISSEVVLGFWKKPNEFYHNEQYVINHCWLSILINNNFRLMDIYNFKHGSVCNIKNQNEFYFLSEPLSLVSTHIPSIIDLQHVMPPIDPNIAFYLPRTYSGFYRSNLSFKNFNNALTRLKDLEIFEIELSIPNDVELFTLIKTSKITTNELSLCQIKWVNHKRVAKIKAVLPENIQIGVLQIFSGQKGLQKVFDNIHELSVVIPLYHEGVSKKTKFVQRFPTVQAQNNDLYILKPQTDKLISKQMYTFEVEQYPSNGINSSSGFMLQDFKLVIESPSGKYFKLQNNDPSKPFGVFSAQIKCQELGLYRGLVIGDSGNSWYVFAQWTSVNQVVDV</sequence>
<dbReference type="Pfam" id="PF24584">
    <property type="entry name" value="Ig_CYK3_C"/>
    <property type="match status" value="1"/>
</dbReference>
<feature type="coiled-coil region" evidence="3">
    <location>
        <begin position="217"/>
        <end position="254"/>
    </location>
</feature>
<feature type="region of interest" description="Disordered" evidence="4">
    <location>
        <begin position="276"/>
        <end position="310"/>
    </location>
</feature>
<dbReference type="Gene3D" id="2.30.30.40">
    <property type="entry name" value="SH3 Domains"/>
    <property type="match status" value="1"/>
</dbReference>
<evidence type="ECO:0000313" key="7">
    <source>
        <dbReference type="Proteomes" id="UP001152885"/>
    </source>
</evidence>
<dbReference type="InterPro" id="IPR052557">
    <property type="entry name" value="CAP/Cytokinesis_protein"/>
</dbReference>
<feature type="domain" description="SH3" evidence="5">
    <location>
        <begin position="5"/>
        <end position="66"/>
    </location>
</feature>
<keyword evidence="7" id="KW-1185">Reference proteome</keyword>
<dbReference type="GO" id="GO:0110085">
    <property type="term" value="C:mitotic actomyosin contractile ring"/>
    <property type="evidence" value="ECO:0007669"/>
    <property type="project" value="TreeGrafter"/>
</dbReference>
<evidence type="ECO:0000256" key="3">
    <source>
        <dbReference type="SAM" id="Coils"/>
    </source>
</evidence>
<keyword evidence="1 2" id="KW-0728">SH3 domain</keyword>
<evidence type="ECO:0000256" key="2">
    <source>
        <dbReference type="PROSITE-ProRule" id="PRU00192"/>
    </source>
</evidence>
<dbReference type="PANTHER" id="PTHR46333:SF2">
    <property type="entry name" value="CYTOKINESIS PROTEIN 3"/>
    <property type="match status" value="1"/>
</dbReference>
<dbReference type="Pfam" id="PF00018">
    <property type="entry name" value="SH3_1"/>
    <property type="match status" value="1"/>
</dbReference>
<reference evidence="6" key="1">
    <citation type="submission" date="2022-12" db="EMBL/GenBank/DDBJ databases">
        <authorList>
            <person name="Brejova B."/>
        </authorList>
    </citation>
    <scope>NUCLEOTIDE SEQUENCE</scope>
</reference>
<dbReference type="SUPFAM" id="SSF50044">
    <property type="entry name" value="SH3-domain"/>
    <property type="match status" value="1"/>
</dbReference>
<dbReference type="InterPro" id="IPR056409">
    <property type="entry name" value="Ig_CYK3_C"/>
</dbReference>
<dbReference type="InterPro" id="IPR036028">
    <property type="entry name" value="SH3-like_dom_sf"/>
</dbReference>
<gene>
    <name evidence="6" type="ORF">CANVERA_P1963</name>
</gene>
<organism evidence="6 7">
    <name type="scientific">Candida verbasci</name>
    <dbReference type="NCBI Taxonomy" id="1227364"/>
    <lineage>
        <taxon>Eukaryota</taxon>
        <taxon>Fungi</taxon>
        <taxon>Dikarya</taxon>
        <taxon>Ascomycota</taxon>
        <taxon>Saccharomycotina</taxon>
        <taxon>Pichiomycetes</taxon>
        <taxon>Debaryomycetaceae</taxon>
        <taxon>Candida/Lodderomyces clade</taxon>
        <taxon>Candida</taxon>
    </lineage>
</organism>
<name>A0A9W4XG51_9ASCO</name>
<proteinExistence type="predicted"/>
<dbReference type="Proteomes" id="UP001152885">
    <property type="component" value="Unassembled WGS sequence"/>
</dbReference>
<dbReference type="SMART" id="SM00326">
    <property type="entry name" value="SH3"/>
    <property type="match status" value="1"/>
</dbReference>
<dbReference type="PROSITE" id="PS50002">
    <property type="entry name" value="SH3"/>
    <property type="match status" value="1"/>
</dbReference>
<accession>A0A9W4XG51</accession>
<evidence type="ECO:0000313" key="6">
    <source>
        <dbReference type="EMBL" id="CAI5757449.1"/>
    </source>
</evidence>
<dbReference type="PANTHER" id="PTHR46333">
    <property type="entry name" value="CYTOKINESIS PROTEIN 3"/>
    <property type="match status" value="1"/>
</dbReference>
<dbReference type="OrthoDB" id="6129702at2759"/>
<feature type="compositionally biased region" description="Acidic residues" evidence="4">
    <location>
        <begin position="280"/>
        <end position="294"/>
    </location>
</feature>
<dbReference type="GO" id="GO:0140278">
    <property type="term" value="P:mitotic division septum assembly"/>
    <property type="evidence" value="ECO:0007669"/>
    <property type="project" value="TreeGrafter"/>
</dbReference>
<evidence type="ECO:0000259" key="5">
    <source>
        <dbReference type="PROSITE" id="PS50002"/>
    </source>
</evidence>
<dbReference type="GO" id="GO:0030447">
    <property type="term" value="P:filamentous growth"/>
    <property type="evidence" value="ECO:0007669"/>
    <property type="project" value="UniProtKB-ARBA"/>
</dbReference>
<dbReference type="EMBL" id="CANTUO010000001">
    <property type="protein sequence ID" value="CAI5757449.1"/>
    <property type="molecule type" value="Genomic_DNA"/>
</dbReference>
<keyword evidence="3" id="KW-0175">Coiled coil</keyword>
<dbReference type="AlphaFoldDB" id="A0A9W4XG51"/>
<comment type="caution">
    <text evidence="6">The sequence shown here is derived from an EMBL/GenBank/DDBJ whole genome shotgun (WGS) entry which is preliminary data.</text>
</comment>